<dbReference type="Pfam" id="PF25800">
    <property type="entry name" value="FimV_N"/>
    <property type="match status" value="1"/>
</dbReference>
<dbReference type="NCBIfam" id="TIGR03504">
    <property type="entry name" value="FimV_Cterm"/>
    <property type="match status" value="1"/>
</dbReference>
<dbReference type="PATRIC" id="fig|66969.6.peg.930"/>
<dbReference type="InterPro" id="IPR057840">
    <property type="entry name" value="FimV_N"/>
</dbReference>
<gene>
    <name evidence="5" type="primary">fimV</name>
    <name evidence="5" type="ORF">Lwal_0856</name>
</gene>
<dbReference type="EMBL" id="LNZB01000015">
    <property type="protein sequence ID" value="KTD82379.1"/>
    <property type="molecule type" value="Genomic_DNA"/>
</dbReference>
<dbReference type="STRING" id="66969.Lwal_0856"/>
<name>A0A0W1ALZ5_9GAMM</name>
<evidence type="ECO:0000313" key="6">
    <source>
        <dbReference type="Proteomes" id="UP000054729"/>
    </source>
</evidence>
<feature type="compositionally biased region" description="Basic and acidic residues" evidence="2">
    <location>
        <begin position="782"/>
        <end position="795"/>
    </location>
</feature>
<evidence type="ECO:0000256" key="2">
    <source>
        <dbReference type="SAM" id="MobiDB-lite"/>
    </source>
</evidence>
<feature type="compositionally biased region" description="Basic and acidic residues" evidence="2">
    <location>
        <begin position="699"/>
        <end position="718"/>
    </location>
</feature>
<feature type="compositionally biased region" description="Acidic residues" evidence="2">
    <location>
        <begin position="565"/>
        <end position="582"/>
    </location>
</feature>
<feature type="coiled-coil region" evidence="1">
    <location>
        <begin position="359"/>
        <end position="407"/>
    </location>
</feature>
<feature type="region of interest" description="Disordered" evidence="2">
    <location>
        <begin position="565"/>
        <end position="623"/>
    </location>
</feature>
<feature type="transmembrane region" description="Helical" evidence="3">
    <location>
        <begin position="427"/>
        <end position="449"/>
    </location>
</feature>
<comment type="caution">
    <text evidence="5">The sequence shown here is derived from an EMBL/GenBank/DDBJ whole genome shotgun (WGS) entry which is preliminary data.</text>
</comment>
<dbReference type="InterPro" id="IPR038440">
    <property type="entry name" value="FimV_C_sf"/>
</dbReference>
<feature type="compositionally biased region" description="Basic and acidic residues" evidence="2">
    <location>
        <begin position="676"/>
        <end position="686"/>
    </location>
</feature>
<dbReference type="Gene3D" id="1.20.58.2200">
    <property type="match status" value="1"/>
</dbReference>
<keyword evidence="3" id="KW-0472">Membrane</keyword>
<evidence type="ECO:0000256" key="1">
    <source>
        <dbReference type="SAM" id="Coils"/>
    </source>
</evidence>
<sequence>MELQLKKTVLHAAILSLTMPFSLYGLGLGEMVVKSSLDQPFLAEIELVDVGGNSLSTIKVSVADPQQFEEIGLQRAAILSLLNFKIGKNSQGKSVIIIKSDERMTEPYMEIVIDLVWPSGQLYKSYTVLLDPPGYKLEESIAQSKPSYYKKKTTTYANEPGVVDKPVLSTVDHNPVNLNDDKKKTTYGPTVANENVWQIAQRYKTSNLILPQVVLAIVGANPEAFTNGNLNGLKVGSRLAIPSTEEIEKVPSDLAVEEVMAHDKAWTEKTEINHVLAPPYVNAHNVNPVSQSKNSEVPAVPKLNETNAIPKDSFPQIIQNITANPINTNTQNPKQIIVSQQAEQDAKTKAEISITTAAVETVRESNALLMEQLRLLQDQNKKLQDKLDQRDKELETLRKQIQVIMKERQSVASQASSSKSDDDSMSVWPFVLLFIVLAGGGYAFAYWYFRVREQKTEEQGPTSTVPEPNVLPIEQETLQPQEVTNVVRAVTSIVEQGSPEKSEAPKEEMHTPIEKEHPILPESTAKYNPKHPRPLASIIADKSVEGQSSGVENSFLPMDEAEITSSDELEFEPDTPDEETIEVSEVLKDQTKPDTKDVQQAQTKPEETEVIASPVDEQLEVSPPEEIASNLENATAESIQNEAEVNQDDFIEFESNVKEEPSSKELTPIELPLSKPAEDNEPKKEGEDNEELGVLEFETGLHEAVKEERKPSKKTKEVEQEEEPTMDIEFVSPLTTEGELSISEDKKEEQASNEEVSTTTETESFSEIKDTLSLETDLFATPDEKNESEISKNADDSAIQFDAGESTVIETKDEDKTASPLKSKKALDTLLDLAKTYISMGDIESAKGSLEEVIEHGSSAQKKEAKKLLKDL</sequence>
<organism evidence="5 6">
    <name type="scientific">Legionella waltersii</name>
    <dbReference type="NCBI Taxonomy" id="66969"/>
    <lineage>
        <taxon>Bacteria</taxon>
        <taxon>Pseudomonadati</taxon>
        <taxon>Pseudomonadota</taxon>
        <taxon>Gammaproteobacteria</taxon>
        <taxon>Legionellales</taxon>
        <taxon>Legionellaceae</taxon>
        <taxon>Legionella</taxon>
    </lineage>
</organism>
<dbReference type="NCBIfam" id="TIGR03505">
    <property type="entry name" value="FimV_core"/>
    <property type="match status" value="1"/>
</dbReference>
<feature type="region of interest" description="Disordered" evidence="2">
    <location>
        <begin position="637"/>
        <end position="797"/>
    </location>
</feature>
<feature type="compositionally biased region" description="Basic and acidic residues" evidence="2">
    <location>
        <begin position="585"/>
        <end position="597"/>
    </location>
</feature>
<keyword evidence="1" id="KW-0175">Coiled coil</keyword>
<keyword evidence="3" id="KW-0812">Transmembrane</keyword>
<feature type="compositionally biased region" description="Low complexity" evidence="2">
    <location>
        <begin position="753"/>
        <end position="765"/>
    </location>
</feature>
<keyword evidence="3" id="KW-1133">Transmembrane helix</keyword>
<dbReference type="InterPro" id="IPR020012">
    <property type="entry name" value="LysM_FimV"/>
</dbReference>
<reference evidence="5 6" key="1">
    <citation type="submission" date="2015-11" db="EMBL/GenBank/DDBJ databases">
        <title>Genomic analysis of 38 Legionella species identifies large and diverse effector repertoires.</title>
        <authorList>
            <person name="Burstein D."/>
            <person name="Amaro F."/>
            <person name="Zusman T."/>
            <person name="Lifshitz Z."/>
            <person name="Cohen O."/>
            <person name="Gilbert J.A."/>
            <person name="Pupko T."/>
            <person name="Shuman H.A."/>
            <person name="Segal G."/>
        </authorList>
    </citation>
    <scope>NUCLEOTIDE SEQUENCE [LARGE SCALE GENOMIC DNA]</scope>
    <source>
        <strain evidence="5 6">ATCC 51914</strain>
    </source>
</reference>
<keyword evidence="6" id="KW-1185">Reference proteome</keyword>
<dbReference type="AlphaFoldDB" id="A0A0W1ALZ5"/>
<dbReference type="InterPro" id="IPR020011">
    <property type="entry name" value="FimV_C"/>
</dbReference>
<evidence type="ECO:0000259" key="4">
    <source>
        <dbReference type="Pfam" id="PF25800"/>
    </source>
</evidence>
<protein>
    <submittedName>
        <fullName evidence="5">FimV protein</fullName>
    </submittedName>
</protein>
<evidence type="ECO:0000256" key="3">
    <source>
        <dbReference type="SAM" id="Phobius"/>
    </source>
</evidence>
<evidence type="ECO:0000313" key="5">
    <source>
        <dbReference type="EMBL" id="KTD82379.1"/>
    </source>
</evidence>
<feature type="domain" description="FimV N-terminal" evidence="4">
    <location>
        <begin position="26"/>
        <end position="133"/>
    </location>
</feature>
<accession>A0A0W1ALZ5</accession>
<dbReference type="Proteomes" id="UP000054729">
    <property type="component" value="Unassembled WGS sequence"/>
</dbReference>
<proteinExistence type="predicted"/>